<evidence type="ECO:0000313" key="2">
    <source>
        <dbReference type="Proteomes" id="UP001162164"/>
    </source>
</evidence>
<protein>
    <submittedName>
        <fullName evidence="1">Uncharacterized protein</fullName>
    </submittedName>
</protein>
<dbReference type="Proteomes" id="UP001162164">
    <property type="component" value="Unassembled WGS sequence"/>
</dbReference>
<reference evidence="1" key="1">
    <citation type="journal article" date="2023" name="Insect Mol. Biol.">
        <title>Genome sequencing provides insights into the evolution of gene families encoding plant cell wall-degrading enzymes in longhorned beetles.</title>
        <authorList>
            <person name="Shin N.R."/>
            <person name="Okamura Y."/>
            <person name="Kirsch R."/>
            <person name="Pauchet Y."/>
        </authorList>
    </citation>
    <scope>NUCLEOTIDE SEQUENCE</scope>
    <source>
        <strain evidence="1">MMC_N1</strain>
    </source>
</reference>
<keyword evidence="2" id="KW-1185">Reference proteome</keyword>
<accession>A0ABQ9JST2</accession>
<sequence>MSVSVLEELVQSENKRPNLVSEFIPLENSGEIQSLQLTAFFNVCLPCFACGPRLVF</sequence>
<proteinExistence type="predicted"/>
<dbReference type="EMBL" id="JAPWTJ010000225">
    <property type="protein sequence ID" value="KAJ8980876.1"/>
    <property type="molecule type" value="Genomic_DNA"/>
</dbReference>
<comment type="caution">
    <text evidence="1">The sequence shown here is derived from an EMBL/GenBank/DDBJ whole genome shotgun (WGS) entry which is preliminary data.</text>
</comment>
<evidence type="ECO:0000313" key="1">
    <source>
        <dbReference type="EMBL" id="KAJ8980876.1"/>
    </source>
</evidence>
<name>A0ABQ9JST2_9CUCU</name>
<organism evidence="1 2">
    <name type="scientific">Molorchus minor</name>
    <dbReference type="NCBI Taxonomy" id="1323400"/>
    <lineage>
        <taxon>Eukaryota</taxon>
        <taxon>Metazoa</taxon>
        <taxon>Ecdysozoa</taxon>
        <taxon>Arthropoda</taxon>
        <taxon>Hexapoda</taxon>
        <taxon>Insecta</taxon>
        <taxon>Pterygota</taxon>
        <taxon>Neoptera</taxon>
        <taxon>Endopterygota</taxon>
        <taxon>Coleoptera</taxon>
        <taxon>Polyphaga</taxon>
        <taxon>Cucujiformia</taxon>
        <taxon>Chrysomeloidea</taxon>
        <taxon>Cerambycidae</taxon>
        <taxon>Lamiinae</taxon>
        <taxon>Monochamini</taxon>
        <taxon>Molorchus</taxon>
    </lineage>
</organism>
<gene>
    <name evidence="1" type="ORF">NQ317_002550</name>
</gene>